<protein>
    <recommendedName>
        <fullName evidence="3">Chemotaxis protein CheB</fullName>
    </recommendedName>
</protein>
<accession>A0ABT4S581</accession>
<evidence type="ECO:0008006" key="3">
    <source>
        <dbReference type="Google" id="ProtNLM"/>
    </source>
</evidence>
<reference evidence="1" key="1">
    <citation type="submission" date="2022-11" db="EMBL/GenBank/DDBJ databases">
        <title>Nonomuraea corallina sp. nov., a new species of the genus Nonomuraea isolated from sea side sediment in Thai sea.</title>
        <authorList>
            <person name="Ngamcharungchit C."/>
            <person name="Matsumoto A."/>
            <person name="Suriyachadkun C."/>
            <person name="Panbangred W."/>
            <person name="Inahashi Y."/>
            <person name="Intra B."/>
        </authorList>
    </citation>
    <scope>NUCLEOTIDE SEQUENCE</scope>
    <source>
        <strain evidence="1">MCN248</strain>
    </source>
</reference>
<keyword evidence="2" id="KW-1185">Reference proteome</keyword>
<name>A0ABT4S581_9ACTN</name>
<gene>
    <name evidence="1" type="ORF">OUY22_02990</name>
</gene>
<dbReference type="Proteomes" id="UP001144036">
    <property type="component" value="Unassembled WGS sequence"/>
</dbReference>
<evidence type="ECO:0000313" key="1">
    <source>
        <dbReference type="EMBL" id="MDA0632367.1"/>
    </source>
</evidence>
<comment type="caution">
    <text evidence="1">The sequence shown here is derived from an EMBL/GenBank/DDBJ whole genome shotgun (WGS) entry which is preliminary data.</text>
</comment>
<dbReference type="EMBL" id="JAPNNL010000006">
    <property type="protein sequence ID" value="MDA0632367.1"/>
    <property type="molecule type" value="Genomic_DNA"/>
</dbReference>
<proteinExistence type="predicted"/>
<evidence type="ECO:0000313" key="2">
    <source>
        <dbReference type="Proteomes" id="UP001144036"/>
    </source>
</evidence>
<organism evidence="1 2">
    <name type="scientific">Nonomuraea corallina</name>
    <dbReference type="NCBI Taxonomy" id="2989783"/>
    <lineage>
        <taxon>Bacteria</taxon>
        <taxon>Bacillati</taxon>
        <taxon>Actinomycetota</taxon>
        <taxon>Actinomycetes</taxon>
        <taxon>Streptosporangiales</taxon>
        <taxon>Streptosporangiaceae</taxon>
        <taxon>Nonomuraea</taxon>
    </lineage>
</organism>
<dbReference type="RefSeq" id="WP_270153142.1">
    <property type="nucleotide sequence ID" value="NZ_JAPNNL010000006.1"/>
</dbReference>
<sequence>MDDAELIREVSRFLGPPSAPGEAADGLTGLSCPECGGPLYETAGRHICRVGHSWSEESLVDAQADAMERALWAAVHRLEERVRILDRLERSAGKRSRGDLLEEAARTRHVLDAIRTLQTRTGGGDGGLLPL</sequence>